<accession>A0A0G1IKL0</accession>
<dbReference type="Proteomes" id="UP000034087">
    <property type="component" value="Unassembled WGS sequence"/>
</dbReference>
<name>A0A0G1IKL0_9BACT</name>
<feature type="non-terminal residue" evidence="1">
    <location>
        <position position="1"/>
    </location>
</feature>
<proteinExistence type="predicted"/>
<evidence type="ECO:0008006" key="3">
    <source>
        <dbReference type="Google" id="ProtNLM"/>
    </source>
</evidence>
<protein>
    <recommendedName>
        <fullName evidence="3">Peptidoglycan binding-like domain-containing protein</fullName>
    </recommendedName>
</protein>
<evidence type="ECO:0000313" key="1">
    <source>
        <dbReference type="EMBL" id="KKT59423.1"/>
    </source>
</evidence>
<dbReference type="AlphaFoldDB" id="A0A0G1IKL0"/>
<dbReference type="Gene3D" id="1.10.101.10">
    <property type="entry name" value="PGBD-like superfamily/PGBD"/>
    <property type="match status" value="1"/>
</dbReference>
<evidence type="ECO:0000313" key="2">
    <source>
        <dbReference type="Proteomes" id="UP000034087"/>
    </source>
</evidence>
<comment type="caution">
    <text evidence="1">The sequence shown here is derived from an EMBL/GenBank/DDBJ whole genome shotgun (WGS) entry which is preliminary data.</text>
</comment>
<dbReference type="EMBL" id="LCIR01000013">
    <property type="protein sequence ID" value="KKT59423.1"/>
    <property type="molecule type" value="Genomic_DNA"/>
</dbReference>
<reference evidence="1 2" key="1">
    <citation type="journal article" date="2015" name="Nature">
        <title>rRNA introns, odd ribosomes, and small enigmatic genomes across a large radiation of phyla.</title>
        <authorList>
            <person name="Brown C.T."/>
            <person name="Hug L.A."/>
            <person name="Thomas B.C."/>
            <person name="Sharon I."/>
            <person name="Castelle C.J."/>
            <person name="Singh A."/>
            <person name="Wilkins M.J."/>
            <person name="Williams K.H."/>
            <person name="Banfield J.F."/>
        </authorList>
    </citation>
    <scope>NUCLEOTIDE SEQUENCE [LARGE SCALE GENOMIC DNA]</scope>
</reference>
<organism evidence="1 2">
    <name type="scientific">Candidatus Giovannonibacteria bacterium GW2011_GWA1_44_25</name>
    <dbReference type="NCBI Taxonomy" id="1618645"/>
    <lineage>
        <taxon>Bacteria</taxon>
        <taxon>Candidatus Giovannoniibacteriota</taxon>
    </lineage>
</organism>
<gene>
    <name evidence="1" type="ORF">UW53_C0013G0024</name>
</gene>
<sequence>PLAKTGPGSPRNETDFFGPLTKAAVIRCQEQHAQEILAPWGLTKGTGFVGKTTRAKINELMMK</sequence>
<dbReference type="InterPro" id="IPR036366">
    <property type="entry name" value="PGBDSf"/>
</dbReference>